<evidence type="ECO:0000313" key="1">
    <source>
        <dbReference type="EMBL" id="PZM10171.1"/>
    </source>
</evidence>
<accession>A0A2W4CBH3</accession>
<gene>
    <name evidence="1" type="ORF">CPY51_23720</name>
</gene>
<evidence type="ECO:0000313" key="2">
    <source>
        <dbReference type="Proteomes" id="UP000248925"/>
    </source>
</evidence>
<proteinExistence type="predicted"/>
<organism evidence="1 2">
    <name type="scientific">Rhizobium tubonense</name>
    <dbReference type="NCBI Taxonomy" id="484088"/>
    <lineage>
        <taxon>Bacteria</taxon>
        <taxon>Pseudomonadati</taxon>
        <taxon>Pseudomonadota</taxon>
        <taxon>Alphaproteobacteria</taxon>
        <taxon>Hyphomicrobiales</taxon>
        <taxon>Rhizobiaceae</taxon>
        <taxon>Rhizobium/Agrobacterium group</taxon>
        <taxon>Rhizobium</taxon>
    </lineage>
</organism>
<reference evidence="1 2" key="1">
    <citation type="journal article" date="2018" name="Sci. Rep.">
        <title>Rhizobium tumorigenes sp. nov., a novel plant tumorigenic bacterium isolated from cane gall tumors on thornless blackberry.</title>
        <authorList>
            <person name="Kuzmanovi N."/>
            <person name="Smalla K."/>
            <person name="Gronow S."/>
            <person name="PuBawska J."/>
        </authorList>
    </citation>
    <scope>NUCLEOTIDE SEQUENCE [LARGE SCALE GENOMIC DNA]</scope>
    <source>
        <strain evidence="1 2">CCBAU 85046</strain>
    </source>
</reference>
<protein>
    <submittedName>
        <fullName evidence="1">Uncharacterized protein</fullName>
    </submittedName>
</protein>
<dbReference type="Proteomes" id="UP000248925">
    <property type="component" value="Unassembled WGS sequence"/>
</dbReference>
<keyword evidence="2" id="KW-1185">Reference proteome</keyword>
<comment type="caution">
    <text evidence="1">The sequence shown here is derived from an EMBL/GenBank/DDBJ whole genome shotgun (WGS) entry which is preliminary data.</text>
</comment>
<sequence length="157" mass="17825">MPVKKILDMMHYTLESGHIRRSERREVDEQTIDSLDPFIPRSPGLKGMTIKHTGWSVDLLQSTAALKKFRLLHKSRPVATAWLCEERSAWPDIWSDAGVSAPHCPNGLWRPWLVVSMVSMLSWIQSSSMFEMASVSGEAGDFERCVAWTLLRRGELA</sequence>
<dbReference type="AlphaFoldDB" id="A0A2W4CBH3"/>
<dbReference type="EMBL" id="PCDP01000053">
    <property type="protein sequence ID" value="PZM10171.1"/>
    <property type="molecule type" value="Genomic_DNA"/>
</dbReference>
<name>A0A2W4CBH3_9HYPH</name>